<reference evidence="1" key="2">
    <citation type="journal article" date="2015" name="Fish Shellfish Immunol.">
        <title>Early steps in the European eel (Anguilla anguilla)-Vibrio vulnificus interaction in the gills: Role of the RtxA13 toxin.</title>
        <authorList>
            <person name="Callol A."/>
            <person name="Pajuelo D."/>
            <person name="Ebbesson L."/>
            <person name="Teles M."/>
            <person name="MacKenzie S."/>
            <person name="Amaro C."/>
        </authorList>
    </citation>
    <scope>NUCLEOTIDE SEQUENCE</scope>
</reference>
<protein>
    <submittedName>
        <fullName evidence="1">Uncharacterized protein</fullName>
    </submittedName>
</protein>
<dbReference type="AlphaFoldDB" id="A0A0E9SA18"/>
<reference evidence="1" key="1">
    <citation type="submission" date="2014-11" db="EMBL/GenBank/DDBJ databases">
        <authorList>
            <person name="Amaro Gonzalez C."/>
        </authorList>
    </citation>
    <scope>NUCLEOTIDE SEQUENCE</scope>
</reference>
<sequence length="25" mass="2860">MYICLICKQANFCLIEKVLPRSCGL</sequence>
<proteinExistence type="predicted"/>
<evidence type="ECO:0000313" key="1">
    <source>
        <dbReference type="EMBL" id="JAH37348.1"/>
    </source>
</evidence>
<accession>A0A0E9SA18</accession>
<dbReference type="EMBL" id="GBXM01071229">
    <property type="protein sequence ID" value="JAH37348.1"/>
    <property type="molecule type" value="Transcribed_RNA"/>
</dbReference>
<name>A0A0E9SA18_ANGAN</name>
<organism evidence="1">
    <name type="scientific">Anguilla anguilla</name>
    <name type="common">European freshwater eel</name>
    <name type="synonym">Muraena anguilla</name>
    <dbReference type="NCBI Taxonomy" id="7936"/>
    <lineage>
        <taxon>Eukaryota</taxon>
        <taxon>Metazoa</taxon>
        <taxon>Chordata</taxon>
        <taxon>Craniata</taxon>
        <taxon>Vertebrata</taxon>
        <taxon>Euteleostomi</taxon>
        <taxon>Actinopterygii</taxon>
        <taxon>Neopterygii</taxon>
        <taxon>Teleostei</taxon>
        <taxon>Anguilliformes</taxon>
        <taxon>Anguillidae</taxon>
        <taxon>Anguilla</taxon>
    </lineage>
</organism>